<evidence type="ECO:0000313" key="2">
    <source>
        <dbReference type="Proteomes" id="UP000178347"/>
    </source>
</evidence>
<accession>A0A1F6MRV8</accession>
<dbReference type="AlphaFoldDB" id="A0A1F6MRV8"/>
<dbReference type="EMBL" id="MFQN01000017">
    <property type="protein sequence ID" value="OGH74396.1"/>
    <property type="molecule type" value="Genomic_DNA"/>
</dbReference>
<protein>
    <submittedName>
        <fullName evidence="1">Uncharacterized protein</fullName>
    </submittedName>
</protein>
<comment type="caution">
    <text evidence="1">The sequence shown here is derived from an EMBL/GenBank/DDBJ whole genome shotgun (WGS) entry which is preliminary data.</text>
</comment>
<gene>
    <name evidence="1" type="ORF">A3G00_04460</name>
</gene>
<dbReference type="STRING" id="1798692.A3G00_04460"/>
<reference evidence="1 2" key="1">
    <citation type="journal article" date="2016" name="Nat. Commun.">
        <title>Thousands of microbial genomes shed light on interconnected biogeochemical processes in an aquifer system.</title>
        <authorList>
            <person name="Anantharaman K."/>
            <person name="Brown C.T."/>
            <person name="Hug L.A."/>
            <person name="Sharon I."/>
            <person name="Castelle C.J."/>
            <person name="Probst A.J."/>
            <person name="Thomas B.C."/>
            <person name="Singh A."/>
            <person name="Wilkins M.J."/>
            <person name="Karaoz U."/>
            <person name="Brodie E.L."/>
            <person name="Williams K.H."/>
            <person name="Hubbard S.S."/>
            <person name="Banfield J.F."/>
        </authorList>
    </citation>
    <scope>NUCLEOTIDE SEQUENCE [LARGE SCALE GENOMIC DNA]</scope>
</reference>
<evidence type="ECO:0000313" key="1">
    <source>
        <dbReference type="EMBL" id="OGH74396.1"/>
    </source>
</evidence>
<sequence length="72" mass="8124">MTKPEKLVEVDKDGAVSFTFDEFSDMISDDLAAQRLYCATDRSCNSSFFSSLHINTEPIDSEDVNADKLRQQ</sequence>
<organism evidence="1 2">
    <name type="scientific">Candidatus Magasanikbacteria bacterium RIFCSPLOWO2_12_FULL_43_12</name>
    <dbReference type="NCBI Taxonomy" id="1798692"/>
    <lineage>
        <taxon>Bacteria</taxon>
        <taxon>Candidatus Magasanikiibacteriota</taxon>
    </lineage>
</organism>
<proteinExistence type="predicted"/>
<dbReference type="Proteomes" id="UP000178347">
    <property type="component" value="Unassembled WGS sequence"/>
</dbReference>
<name>A0A1F6MRV8_9BACT</name>